<reference evidence="13" key="1">
    <citation type="submission" date="2016-12" db="EMBL/GenBank/DDBJ databases">
        <title>Discovery of methanogenic haloarchaea.</title>
        <authorList>
            <person name="Sorokin D.Y."/>
            <person name="Makarova K.S."/>
            <person name="Abbas B."/>
            <person name="Ferrer M."/>
            <person name="Golyshin P.N."/>
        </authorList>
    </citation>
    <scope>NUCLEOTIDE SEQUENCE [LARGE SCALE GENOMIC DNA]</scope>
    <source>
        <strain evidence="13">HMET1</strain>
    </source>
</reference>
<dbReference type="InterPro" id="IPR003593">
    <property type="entry name" value="AAA+_ATPase"/>
</dbReference>
<accession>A0A1Q6DVK8</accession>
<sequence>MKEVKVNKLSKTYYQKNKETKALEDVSFSVKNGEFICVVGPSGCGKSTLLNLIAGLEEPTSGKVFIGGEEVKQTSSEVGLVFQESTLFPWRTIEQNIEFGLELSDYSKEKRRKISEKYIQLVGLEGFEESYPSQLSGGMKQRAAIARTLANDPKVLLMDEPFGSLDAQTRNLMQKELLRIWNKEKKTIIFVTHNVDEAIYLADRVLVLSSRPGTIRKDIEIKLERKRDRTGKEFNEYRQEVLGSIEG</sequence>
<evidence type="ECO:0000259" key="12">
    <source>
        <dbReference type="PROSITE" id="PS50893"/>
    </source>
</evidence>
<dbReference type="GO" id="GO:0005524">
    <property type="term" value="F:ATP binding"/>
    <property type="evidence" value="ECO:0007669"/>
    <property type="project" value="UniProtKB-KW"/>
</dbReference>
<keyword evidence="14" id="KW-1185">Reference proteome</keyword>
<comment type="function">
    <text evidence="11">Part of the ABC transporter complex WtpABC involved in molybdate/tungstate import. Responsible for energy coupling to the transport system.</text>
</comment>
<dbReference type="FunFam" id="3.40.50.300:FF:000425">
    <property type="entry name" value="Probable ABC transporter, ATP-binding subunit"/>
    <property type="match status" value="1"/>
</dbReference>
<dbReference type="EMBL" id="MSDW01000001">
    <property type="protein sequence ID" value="OKY78377.1"/>
    <property type="molecule type" value="Genomic_DNA"/>
</dbReference>
<protein>
    <recommendedName>
        <fullName evidence="9">Molybdate/tungstate import ATP-binding protein WtpC</fullName>
        <ecNumber evidence="8">7.3.2.6</ecNumber>
    </recommendedName>
</protein>
<dbReference type="InterPro" id="IPR017871">
    <property type="entry name" value="ABC_transporter-like_CS"/>
</dbReference>
<organism evidence="13 14">
    <name type="scientific">Methanohalarchaeum thermophilum</name>
    <dbReference type="NCBI Taxonomy" id="1903181"/>
    <lineage>
        <taxon>Archaea</taxon>
        <taxon>Methanobacteriati</taxon>
        <taxon>Methanobacteriota</taxon>
        <taxon>Methanonatronarchaeia</taxon>
        <taxon>Methanonatronarchaeales</taxon>
        <taxon>Methanonatronarchaeaceae</taxon>
        <taxon>Candidatus Methanohalarchaeum</taxon>
    </lineage>
</organism>
<dbReference type="Proteomes" id="UP000185744">
    <property type="component" value="Unassembled WGS sequence"/>
</dbReference>
<evidence type="ECO:0000256" key="9">
    <source>
        <dbReference type="ARBA" id="ARBA00041133"/>
    </source>
</evidence>
<comment type="subcellular location">
    <subcellularLocation>
        <location evidence="1">Cell membrane</location>
    </subcellularLocation>
</comment>
<comment type="subunit">
    <text evidence="7">The complex is composed of two ATP-binding proteins (WtpC), two transmembrane proteins (WtpB) and a solute-binding protein (WtpA).</text>
</comment>
<dbReference type="SMART" id="SM00382">
    <property type="entry name" value="AAA"/>
    <property type="match status" value="1"/>
</dbReference>
<evidence type="ECO:0000256" key="3">
    <source>
        <dbReference type="ARBA" id="ARBA00022505"/>
    </source>
</evidence>
<dbReference type="PANTHER" id="PTHR42788:SF13">
    <property type="entry name" value="ALIPHATIC SULFONATES IMPORT ATP-BINDING PROTEIN SSUB"/>
    <property type="match status" value="1"/>
</dbReference>
<evidence type="ECO:0000256" key="10">
    <source>
        <dbReference type="ARBA" id="ARBA00047936"/>
    </source>
</evidence>
<dbReference type="CDD" id="cd03293">
    <property type="entry name" value="ABC_NrtD_SsuB_transporters"/>
    <property type="match status" value="1"/>
</dbReference>
<dbReference type="Pfam" id="PF00005">
    <property type="entry name" value="ABC_tran"/>
    <property type="match status" value="1"/>
</dbReference>
<dbReference type="FunCoup" id="A0A1Q6DVK8">
    <property type="interactions" value="34"/>
</dbReference>
<dbReference type="InterPro" id="IPR050166">
    <property type="entry name" value="ABC_transporter_ATP-bind"/>
</dbReference>
<dbReference type="STRING" id="1903181.BTN85_0868"/>
<dbReference type="GO" id="GO:1901238">
    <property type="term" value="F:ABC-type tungstate transporter activity"/>
    <property type="evidence" value="ECO:0007669"/>
    <property type="project" value="UniProtKB-EC"/>
</dbReference>
<evidence type="ECO:0000313" key="14">
    <source>
        <dbReference type="Proteomes" id="UP000185744"/>
    </source>
</evidence>
<evidence type="ECO:0000256" key="2">
    <source>
        <dbReference type="ARBA" id="ARBA00022448"/>
    </source>
</evidence>
<evidence type="ECO:0000256" key="6">
    <source>
        <dbReference type="ARBA" id="ARBA00038307"/>
    </source>
</evidence>
<evidence type="ECO:0000313" key="13">
    <source>
        <dbReference type="EMBL" id="OKY78377.1"/>
    </source>
</evidence>
<dbReference type="EC" id="7.3.2.6" evidence="8"/>
<dbReference type="InterPro" id="IPR003439">
    <property type="entry name" value="ABC_transporter-like_ATP-bd"/>
</dbReference>
<keyword evidence="2" id="KW-0813">Transport</keyword>
<keyword evidence="3" id="KW-0500">Molybdenum</keyword>
<dbReference type="SUPFAM" id="SSF52540">
    <property type="entry name" value="P-loop containing nucleoside triphosphate hydrolases"/>
    <property type="match status" value="1"/>
</dbReference>
<dbReference type="PROSITE" id="PS50893">
    <property type="entry name" value="ABC_TRANSPORTER_2"/>
    <property type="match status" value="1"/>
</dbReference>
<keyword evidence="5" id="KW-0067">ATP-binding</keyword>
<dbReference type="PROSITE" id="PS00211">
    <property type="entry name" value="ABC_TRANSPORTER_1"/>
    <property type="match status" value="1"/>
</dbReference>
<dbReference type="Gene3D" id="3.40.50.300">
    <property type="entry name" value="P-loop containing nucleotide triphosphate hydrolases"/>
    <property type="match status" value="1"/>
</dbReference>
<evidence type="ECO:0000256" key="8">
    <source>
        <dbReference type="ARBA" id="ARBA00039025"/>
    </source>
</evidence>
<evidence type="ECO:0000256" key="5">
    <source>
        <dbReference type="ARBA" id="ARBA00022840"/>
    </source>
</evidence>
<keyword evidence="4" id="KW-0547">Nucleotide-binding</keyword>
<evidence type="ECO:0000256" key="7">
    <source>
        <dbReference type="ARBA" id="ARBA00038781"/>
    </source>
</evidence>
<dbReference type="AlphaFoldDB" id="A0A1Q6DVK8"/>
<dbReference type="InterPro" id="IPR027417">
    <property type="entry name" value="P-loop_NTPase"/>
</dbReference>
<dbReference type="PANTHER" id="PTHR42788">
    <property type="entry name" value="TAURINE IMPORT ATP-BINDING PROTEIN-RELATED"/>
    <property type="match status" value="1"/>
</dbReference>
<dbReference type="GO" id="GO:0016887">
    <property type="term" value="F:ATP hydrolysis activity"/>
    <property type="evidence" value="ECO:0007669"/>
    <property type="project" value="InterPro"/>
</dbReference>
<gene>
    <name evidence="13" type="ORF">BTN85_0868</name>
</gene>
<comment type="catalytic activity">
    <reaction evidence="10">
        <text>tungstate(in) + ATP + H2O = tungstate(out) + ADP + phosphate + H(+)</text>
        <dbReference type="Rhea" id="RHEA:35027"/>
        <dbReference type="ChEBI" id="CHEBI:15377"/>
        <dbReference type="ChEBI" id="CHEBI:15378"/>
        <dbReference type="ChEBI" id="CHEBI:30616"/>
        <dbReference type="ChEBI" id="CHEBI:43474"/>
        <dbReference type="ChEBI" id="CHEBI:46502"/>
        <dbReference type="ChEBI" id="CHEBI:456216"/>
        <dbReference type="EC" id="7.3.2.6"/>
    </reaction>
</comment>
<dbReference type="InParanoid" id="A0A1Q6DVK8"/>
<comment type="similarity">
    <text evidence="6">Belongs to the ABC transporter superfamily. Sulfate/tungstate importer (TC 3.A.1.6) family.</text>
</comment>
<evidence type="ECO:0000256" key="1">
    <source>
        <dbReference type="ARBA" id="ARBA00004236"/>
    </source>
</evidence>
<proteinExistence type="inferred from homology"/>
<feature type="domain" description="ABC transporter" evidence="12">
    <location>
        <begin position="4"/>
        <end position="235"/>
    </location>
</feature>
<comment type="caution">
    <text evidence="13">The sequence shown here is derived from an EMBL/GenBank/DDBJ whole genome shotgun (WGS) entry which is preliminary data.</text>
</comment>
<evidence type="ECO:0000256" key="11">
    <source>
        <dbReference type="ARBA" id="ARBA00057369"/>
    </source>
</evidence>
<dbReference type="GO" id="GO:0005886">
    <property type="term" value="C:plasma membrane"/>
    <property type="evidence" value="ECO:0007669"/>
    <property type="project" value="UniProtKB-SubCell"/>
</dbReference>
<name>A0A1Q6DVK8_METT1</name>
<evidence type="ECO:0000256" key="4">
    <source>
        <dbReference type="ARBA" id="ARBA00022741"/>
    </source>
</evidence>